<keyword evidence="1" id="KW-0812">Transmembrane</keyword>
<keyword evidence="4" id="KW-1185">Reference proteome</keyword>
<dbReference type="AlphaFoldDB" id="A0A5B9QHP0"/>
<dbReference type="Pfam" id="PF13163">
    <property type="entry name" value="DUF3999"/>
    <property type="match status" value="1"/>
</dbReference>
<feature type="transmembrane region" description="Helical" evidence="1">
    <location>
        <begin position="431"/>
        <end position="450"/>
    </location>
</feature>
<evidence type="ECO:0000256" key="2">
    <source>
        <dbReference type="SAM" id="SignalP"/>
    </source>
</evidence>
<gene>
    <name evidence="3" type="ORF">Pr1d_48050</name>
</gene>
<evidence type="ECO:0000256" key="1">
    <source>
        <dbReference type="SAM" id="Phobius"/>
    </source>
</evidence>
<evidence type="ECO:0000313" key="4">
    <source>
        <dbReference type="Proteomes" id="UP000323917"/>
    </source>
</evidence>
<evidence type="ECO:0008006" key="5">
    <source>
        <dbReference type="Google" id="ProtNLM"/>
    </source>
</evidence>
<dbReference type="EMBL" id="CP042913">
    <property type="protein sequence ID" value="QEG37459.1"/>
    <property type="molecule type" value="Genomic_DNA"/>
</dbReference>
<dbReference type="OrthoDB" id="242770at2"/>
<proteinExistence type="predicted"/>
<dbReference type="Proteomes" id="UP000323917">
    <property type="component" value="Chromosome"/>
</dbReference>
<feature type="signal peptide" evidence="2">
    <location>
        <begin position="1"/>
        <end position="20"/>
    </location>
</feature>
<feature type="chain" id="PRO_5023142281" description="DUF3999 domain-containing protein" evidence="2">
    <location>
        <begin position="21"/>
        <end position="460"/>
    </location>
</feature>
<keyword evidence="1" id="KW-0472">Membrane</keyword>
<dbReference type="KEGG" id="bgok:Pr1d_48050"/>
<reference evidence="3 4" key="1">
    <citation type="submission" date="2019-08" db="EMBL/GenBank/DDBJ databases">
        <title>Deep-cultivation of Planctomycetes and their phenomic and genomic characterization uncovers novel biology.</title>
        <authorList>
            <person name="Wiegand S."/>
            <person name="Jogler M."/>
            <person name="Boedeker C."/>
            <person name="Pinto D."/>
            <person name="Vollmers J."/>
            <person name="Rivas-Marin E."/>
            <person name="Kohn T."/>
            <person name="Peeters S.H."/>
            <person name="Heuer A."/>
            <person name="Rast P."/>
            <person name="Oberbeckmann S."/>
            <person name="Bunk B."/>
            <person name="Jeske O."/>
            <person name="Meyerdierks A."/>
            <person name="Storesund J.E."/>
            <person name="Kallscheuer N."/>
            <person name="Luecker S."/>
            <person name="Lage O.M."/>
            <person name="Pohl T."/>
            <person name="Merkel B.J."/>
            <person name="Hornburger P."/>
            <person name="Mueller R.-W."/>
            <person name="Bruemmer F."/>
            <person name="Labrenz M."/>
            <person name="Spormann A.M."/>
            <person name="Op den Camp H."/>
            <person name="Overmann J."/>
            <person name="Amann R."/>
            <person name="Jetten M.S.M."/>
            <person name="Mascher T."/>
            <person name="Medema M.H."/>
            <person name="Devos D.P."/>
            <person name="Kaster A.-K."/>
            <person name="Ovreas L."/>
            <person name="Rohde M."/>
            <person name="Galperin M.Y."/>
            <person name="Jogler C."/>
        </authorList>
    </citation>
    <scope>NUCLEOTIDE SEQUENCE [LARGE SCALE GENOMIC DNA]</scope>
    <source>
        <strain evidence="3 4">Pr1d</strain>
    </source>
</reference>
<protein>
    <recommendedName>
        <fullName evidence="5">DUF3999 domain-containing protein</fullName>
    </recommendedName>
</protein>
<dbReference type="InterPro" id="IPR025060">
    <property type="entry name" value="DUF3999"/>
</dbReference>
<accession>A0A5B9QHP0</accession>
<keyword evidence="1" id="KW-1133">Transmembrane helix</keyword>
<keyword evidence="2" id="KW-0732">Signal</keyword>
<evidence type="ECO:0000313" key="3">
    <source>
        <dbReference type="EMBL" id="QEG37459.1"/>
    </source>
</evidence>
<name>A0A5B9QHP0_9BACT</name>
<organism evidence="3 4">
    <name type="scientific">Bythopirellula goksoeyrii</name>
    <dbReference type="NCBI Taxonomy" id="1400387"/>
    <lineage>
        <taxon>Bacteria</taxon>
        <taxon>Pseudomonadati</taxon>
        <taxon>Planctomycetota</taxon>
        <taxon>Planctomycetia</taxon>
        <taxon>Pirellulales</taxon>
        <taxon>Lacipirellulaceae</taxon>
        <taxon>Bythopirellula</taxon>
    </lineage>
</organism>
<sequence length="460" mass="52415" precursor="true">MKRFVLTSCLGLLTATSTLAQNQLHFAKPVEIAPQESEELVAVPFDSAIYDSTRRSYPDLRILAVTDDEVAFVIRKQSTKVGRNVKQFWTAKDISLNPLEDGGLEITVRVDLEKHPEQPQGIRLITPLRNFEHQVRIESSAYGESWNLLVEDGLVFDYSQFMDVKNLSLELPSNKENKQSWYRITIADVTQEQQSQLLELTRNLQDDEETSRTERQTIKRQPFRIDRIEFWHDEMQLDTVRDKKVDYALTIDRTEQDTETHQTHVYLKSHREPLTRLNIETPNRNFSRAARVEVKQESGGKETWHPIGSANLTHFDFRSLKRESLSIGFPEHREKEYRLVIENRDSPPLEVKNVTARGNTYEAVFLAESKREYRLAYGSETLDAPNFDTAALNASLREGFTPITASLGAEVESEVAPAPGEPLVKRLLNNGPLLTAIIAVLVVLLAVGLYRATRNLDGVG</sequence>
<dbReference type="RefSeq" id="WP_148075698.1">
    <property type="nucleotide sequence ID" value="NZ_CP042913.1"/>
</dbReference>